<dbReference type="Proteomes" id="UP000681967">
    <property type="component" value="Unassembled WGS sequence"/>
</dbReference>
<dbReference type="CDD" id="cd09076">
    <property type="entry name" value="L1-EN"/>
    <property type="match status" value="1"/>
</dbReference>
<dbReference type="SUPFAM" id="SSF56672">
    <property type="entry name" value="DNA/RNA polymerases"/>
    <property type="match status" value="1"/>
</dbReference>
<dbReference type="AlphaFoldDB" id="A0A815PPY0"/>
<dbReference type="Proteomes" id="UP000663855">
    <property type="component" value="Unassembled WGS sequence"/>
</dbReference>
<dbReference type="InterPro" id="IPR043502">
    <property type="entry name" value="DNA/RNA_pol_sf"/>
</dbReference>
<organism evidence="2 4">
    <name type="scientific">Rotaria magnacalcarata</name>
    <dbReference type="NCBI Taxonomy" id="392030"/>
    <lineage>
        <taxon>Eukaryota</taxon>
        <taxon>Metazoa</taxon>
        <taxon>Spiralia</taxon>
        <taxon>Gnathifera</taxon>
        <taxon>Rotifera</taxon>
        <taxon>Eurotatoria</taxon>
        <taxon>Bdelloidea</taxon>
        <taxon>Philodinida</taxon>
        <taxon>Philodinidae</taxon>
        <taxon>Rotaria</taxon>
    </lineage>
</organism>
<dbReference type="SUPFAM" id="SSF56219">
    <property type="entry name" value="DNase I-like"/>
    <property type="match status" value="1"/>
</dbReference>
<proteinExistence type="predicted"/>
<dbReference type="CDD" id="cd01650">
    <property type="entry name" value="RT_nLTR_like"/>
    <property type="match status" value="1"/>
</dbReference>
<sequence length="1115" mass="128929">MFLGGWNVRSCFRRAKKELVIKQLKKHRIQVAALSETSMYNSGITIVDDYTMIYSGVASDNKTRLAHGVAVCLNKQAIRVWKDSGAVWEAVNERIIMVRLGCKPINISLIAVYAPTNPSKGQKATIDESNTFYINLQETVDKVPKGDMLMIVGDFNARVGKQDSQEPGNAIGPYTVDSTNENGKRLIDFCNINNLIVANTFFQHKPVHQTSWMHPEKKVWHMLDYTVVNRKFRSSVEDVRVHRMAAGTIGTDHHLLRAKVKIHLRSRKKSQHAKRIRLDCKKLRDENVVDAFQKGIKKMREAMKNDTMTVNQKYANFVKCVKGLGQQHFQQEQNNHRKQKEWLTDEILDIVNKKGKAFLNWQNNRGTRLEQKHRDKYRMLRKLVKIKVDARQTEYWDEVTGEIEKAIKQHDPATAYAMIRRLRGGNNKNIEYMPIQNKNGDLLTNSADRLSRWREYLSELLNVHTSLDPSIIQQIDAPPISKKEQEQQDKPPSLAEVQEAIRQMKSRKAPGNDGITADLLKAGGLPVAIWLHEIFVDIWKQEEIVEDWALAILIRLYKNKGDKKICDNYRGISLLVVASKIFSRVILNRVQILLDNKLLEQQAGFRSNRSTIDQIFTLKLVMEKSREHNKPLCICFIDIQKAYDSVNRELLWKICRSYGLTDKTVLMLKLLYKNSKAQVRINDELSDSFDIETGVMQGGIPSPILFNILFDYIMRKVIEEANVEGIKLGYGTNDFFHTAKDIVDELNILTLMYADDVAVMCNNANDLEKFIKTFEKVTQEFGLTMSVKKTCIMSLKQLKEDSARRIIKDEEVDIPDIDIVIRNQKVDIVESFAYLGCFVSRDQSPEKETETRIAKASTAFNMLRNAIRYRKSISIEAKLRIFRACVIPVLLYGSEVWSLTVVQERRLNTFYMTCLRTIIGVNLGDKMANETILDLTGQPCLENIMRRNRLRWFGHVNRMENSDDAEPRSVKKTMFSYFPDSKRPRNGGVRKRWEDKIMDDIGKFHIKNWRRDIINKDQWRALINKDVHMRPIHSNIKGIVHEYKDRAQKRRANVVVTVNGEMTVKTRVKVTEVLAKNQHNNYACPKCHRTFKPQGITNHVKSCAKEWCQKNEINN</sequence>
<dbReference type="Gene3D" id="3.60.10.10">
    <property type="entry name" value="Endonuclease/exonuclease/phosphatase"/>
    <property type="match status" value="1"/>
</dbReference>
<dbReference type="InterPro" id="IPR000477">
    <property type="entry name" value="RT_dom"/>
</dbReference>
<dbReference type="PANTHER" id="PTHR47027">
    <property type="entry name" value="REVERSE TRANSCRIPTASE DOMAIN-CONTAINING PROTEIN"/>
    <property type="match status" value="1"/>
</dbReference>
<feature type="domain" description="Reverse transcriptase" evidence="1">
    <location>
        <begin position="537"/>
        <end position="839"/>
    </location>
</feature>
<dbReference type="PROSITE" id="PS50878">
    <property type="entry name" value="RT_POL"/>
    <property type="match status" value="1"/>
</dbReference>
<evidence type="ECO:0000313" key="2">
    <source>
        <dbReference type="EMBL" id="CAF1451789.1"/>
    </source>
</evidence>
<dbReference type="PANTHER" id="PTHR47027:SF20">
    <property type="entry name" value="REVERSE TRANSCRIPTASE-LIKE PROTEIN WITH RNA-DIRECTED DNA POLYMERASE DOMAIN"/>
    <property type="match status" value="1"/>
</dbReference>
<evidence type="ECO:0000313" key="4">
    <source>
        <dbReference type="Proteomes" id="UP000663855"/>
    </source>
</evidence>
<dbReference type="Pfam" id="PF00078">
    <property type="entry name" value="RVT_1"/>
    <property type="match status" value="1"/>
</dbReference>
<name>A0A815PPY0_9BILA</name>
<evidence type="ECO:0000259" key="1">
    <source>
        <dbReference type="PROSITE" id="PS50878"/>
    </source>
</evidence>
<evidence type="ECO:0000313" key="3">
    <source>
        <dbReference type="EMBL" id="CAF4105384.1"/>
    </source>
</evidence>
<gene>
    <name evidence="3" type="ORF">BYL167_LOCUS19325</name>
    <name evidence="2" type="ORF">CJN711_LOCUS24614</name>
</gene>
<protein>
    <recommendedName>
        <fullName evidence="1">Reverse transcriptase domain-containing protein</fullName>
    </recommendedName>
</protein>
<comment type="caution">
    <text evidence="2">The sequence shown here is derived from an EMBL/GenBank/DDBJ whole genome shotgun (WGS) entry which is preliminary data.</text>
</comment>
<dbReference type="EMBL" id="CAJOBH010008172">
    <property type="protein sequence ID" value="CAF4105384.1"/>
    <property type="molecule type" value="Genomic_DNA"/>
</dbReference>
<dbReference type="InterPro" id="IPR036691">
    <property type="entry name" value="Endo/exonu/phosph_ase_sf"/>
</dbReference>
<reference evidence="2" key="1">
    <citation type="submission" date="2021-02" db="EMBL/GenBank/DDBJ databases">
        <authorList>
            <person name="Nowell W R."/>
        </authorList>
    </citation>
    <scope>NUCLEOTIDE SEQUENCE</scope>
</reference>
<dbReference type="EMBL" id="CAJNOV010011557">
    <property type="protein sequence ID" value="CAF1451789.1"/>
    <property type="molecule type" value="Genomic_DNA"/>
</dbReference>
<accession>A0A815PPY0</accession>